<dbReference type="RefSeq" id="WP_345452176.1">
    <property type="nucleotide sequence ID" value="NZ_BAABKK010000030.1"/>
</dbReference>
<evidence type="ECO:0000313" key="2">
    <source>
        <dbReference type="EMBL" id="GAA5199948.1"/>
    </source>
</evidence>
<dbReference type="PROSITE" id="PS50994">
    <property type="entry name" value="INTEGRASE"/>
    <property type="match status" value="1"/>
</dbReference>
<name>A0ABP9SNX6_9MICC</name>
<evidence type="ECO:0000259" key="1">
    <source>
        <dbReference type="PROSITE" id="PS50994"/>
    </source>
</evidence>
<keyword evidence="3" id="KW-1185">Reference proteome</keyword>
<reference evidence="3" key="1">
    <citation type="journal article" date="2019" name="Int. J. Syst. Evol. Microbiol.">
        <title>The Global Catalogue of Microorganisms (GCM) 10K type strain sequencing project: providing services to taxonomists for standard genome sequencing and annotation.</title>
        <authorList>
            <consortium name="The Broad Institute Genomics Platform"/>
            <consortium name="The Broad Institute Genome Sequencing Center for Infectious Disease"/>
            <person name="Wu L."/>
            <person name="Ma J."/>
        </authorList>
    </citation>
    <scope>NUCLEOTIDE SEQUENCE [LARGE SCALE GENOMIC DNA]</scope>
    <source>
        <strain evidence="3">JCM 18514</strain>
    </source>
</reference>
<gene>
    <name evidence="2" type="ORF">GCM10023346_40920</name>
</gene>
<dbReference type="Proteomes" id="UP001500200">
    <property type="component" value="Unassembled WGS sequence"/>
</dbReference>
<evidence type="ECO:0000313" key="3">
    <source>
        <dbReference type="Proteomes" id="UP001500200"/>
    </source>
</evidence>
<dbReference type="InterPro" id="IPR012337">
    <property type="entry name" value="RNaseH-like_sf"/>
</dbReference>
<accession>A0ABP9SNX6</accession>
<organism evidence="2 3">
    <name type="scientific">Arthrobacter gyeryongensis</name>
    <dbReference type="NCBI Taxonomy" id="1650592"/>
    <lineage>
        <taxon>Bacteria</taxon>
        <taxon>Bacillati</taxon>
        <taxon>Actinomycetota</taxon>
        <taxon>Actinomycetes</taxon>
        <taxon>Micrococcales</taxon>
        <taxon>Micrococcaceae</taxon>
        <taxon>Arthrobacter</taxon>
    </lineage>
</organism>
<dbReference type="InterPro" id="IPR001584">
    <property type="entry name" value="Integrase_cat-core"/>
</dbReference>
<proteinExistence type="predicted"/>
<dbReference type="EMBL" id="BAABKK010000030">
    <property type="protein sequence ID" value="GAA5199948.1"/>
    <property type="molecule type" value="Genomic_DNA"/>
</dbReference>
<dbReference type="InterPro" id="IPR036397">
    <property type="entry name" value="RNaseH_sf"/>
</dbReference>
<dbReference type="Gene3D" id="3.30.420.10">
    <property type="entry name" value="Ribonuclease H-like superfamily/Ribonuclease H"/>
    <property type="match status" value="1"/>
</dbReference>
<comment type="caution">
    <text evidence="2">The sequence shown here is derived from an EMBL/GenBank/DDBJ whole genome shotgun (WGS) entry which is preliminary data.</text>
</comment>
<feature type="domain" description="Integrase catalytic" evidence="1">
    <location>
        <begin position="243"/>
        <end position="499"/>
    </location>
</feature>
<protein>
    <submittedName>
        <fullName evidence="2">DDE-type integrase/transposase/recombinase</fullName>
    </submittedName>
</protein>
<sequence>MDSVQLGDTLNLEEGDYILESIQGANLGLRNTQTAERMSVHISALPSLMLTPPKFSLEEPGPRSLEWGDSREMERVAKLAAHLEEMMHGAPLTGGERRDDYDTEKTTWTKRVENKAGELNSLGIKCSRRTLARWASDYRERGHAGLADKRHERRQEPLGRLDERVKEVLISVIAGETDRSTGSADRLIRILKAEIIKTYPGEDTFIPSDRTLRRHINALTRGKYTTGNAANRRTAANAPKRMYSPRPAIAPGHEVQVDSSPFDVMVITGIDQESGKLKIGRANLVIMLDKATQSIIATSVRLKGVKGVDLAFMLAQCLTPRLMRPQGLVAFNEYELAEMPWAKFLSVEEAARFETTRPFIKPQRIMKDNGSDYASAVFESACTQFGIDTTSAAIHTPTDKPNVERAFLTIKTKFAQHLPGYTGGSTDKRGEHPEKEDLLDVYTLAELFERWVAIVWQNMKHDSLRDPLVPSIVHSPNSMYLAMFPMTGYVPLPLRAEDYIALLPTELRTIQLDGIQIDYRRYDAPELHPYRLQASADANRDGKWTVHYNPHDPSAVWIRDPQEDGFIQCDWMNRDAFAKPFSASIRRDAREITAAQGVLGDDASTQAAIELIGQTKAARRRHAAVLERQESARNLASLSGTKLPLPAPRLVADAVASYTIDDGEIEYDELEIFDPMKGLAN</sequence>
<dbReference type="Pfam" id="PF09299">
    <property type="entry name" value="Mu-transpos_C"/>
    <property type="match status" value="1"/>
</dbReference>
<dbReference type="SUPFAM" id="SSF53098">
    <property type="entry name" value="Ribonuclease H-like"/>
    <property type="match status" value="1"/>
</dbReference>
<dbReference type="InterPro" id="IPR015378">
    <property type="entry name" value="Transposase-like_Mu_C"/>
</dbReference>